<dbReference type="Proteomes" id="UP000632339">
    <property type="component" value="Unassembled WGS sequence"/>
</dbReference>
<accession>A0ABQ2HX81</accession>
<dbReference type="EMBL" id="BMLI01000001">
    <property type="protein sequence ID" value="GGM92439.1"/>
    <property type="molecule type" value="Genomic_DNA"/>
</dbReference>
<reference evidence="2" key="1">
    <citation type="journal article" date="2019" name="Int. J. Syst. Evol. Microbiol.">
        <title>The Global Catalogue of Microorganisms (GCM) 10K type strain sequencing project: providing services to taxonomists for standard genome sequencing and annotation.</title>
        <authorList>
            <consortium name="The Broad Institute Genomics Platform"/>
            <consortium name="The Broad Institute Genome Sequencing Center for Infectious Disease"/>
            <person name="Wu L."/>
            <person name="Ma J."/>
        </authorList>
    </citation>
    <scope>NUCLEOTIDE SEQUENCE [LARGE SCALE GENOMIC DNA]</scope>
    <source>
        <strain evidence="2">CGMCC 1.6375</strain>
    </source>
</reference>
<keyword evidence="2" id="KW-1185">Reference proteome</keyword>
<name>A0ABQ2HX81_9BACT</name>
<gene>
    <name evidence="1" type="ORF">GCM10010967_27060</name>
</gene>
<sequence length="149" mass="16763">MQCSPGVTVLNIRELPNYDSRSADHILFLNFRITGKAGGRERVELAGTNLGVGRMKNIYHPVNFPVRIKAIPRYGDVGLEEEMTFEHPLYRSAEVSDESGHIDRKEVEAKEGSLQVRMPVRPGLNALELFSVTPEKGTVKIYTLHFDQP</sequence>
<organism evidence="1 2">
    <name type="scientific">Dyadobacter beijingensis</name>
    <dbReference type="NCBI Taxonomy" id="365489"/>
    <lineage>
        <taxon>Bacteria</taxon>
        <taxon>Pseudomonadati</taxon>
        <taxon>Bacteroidota</taxon>
        <taxon>Cytophagia</taxon>
        <taxon>Cytophagales</taxon>
        <taxon>Spirosomataceae</taxon>
        <taxon>Dyadobacter</taxon>
    </lineage>
</organism>
<evidence type="ECO:0000313" key="2">
    <source>
        <dbReference type="Proteomes" id="UP000632339"/>
    </source>
</evidence>
<proteinExistence type="predicted"/>
<evidence type="ECO:0000313" key="1">
    <source>
        <dbReference type="EMBL" id="GGM92439.1"/>
    </source>
</evidence>
<comment type="caution">
    <text evidence="1">The sequence shown here is derived from an EMBL/GenBank/DDBJ whole genome shotgun (WGS) entry which is preliminary data.</text>
</comment>
<protein>
    <submittedName>
        <fullName evidence="1">Uncharacterized protein</fullName>
    </submittedName>
</protein>